<keyword evidence="3" id="KW-1185">Reference proteome</keyword>
<name>A0A067QRL5_ZOONE</name>
<protein>
    <submittedName>
        <fullName evidence="2">Uncharacterized protein</fullName>
    </submittedName>
</protein>
<dbReference type="EMBL" id="KK853100">
    <property type="protein sequence ID" value="KDR11353.1"/>
    <property type="molecule type" value="Genomic_DNA"/>
</dbReference>
<dbReference type="Proteomes" id="UP000027135">
    <property type="component" value="Unassembled WGS sequence"/>
</dbReference>
<proteinExistence type="predicted"/>
<dbReference type="Gene3D" id="1.10.238.20">
    <property type="entry name" value="Pheromone/general odorant binding protein domain"/>
    <property type="match status" value="1"/>
</dbReference>
<keyword evidence="1" id="KW-0732">Signal</keyword>
<dbReference type="SUPFAM" id="SSF47565">
    <property type="entry name" value="Insect pheromone/odorant-binding proteins"/>
    <property type="match status" value="1"/>
</dbReference>
<dbReference type="AlphaFoldDB" id="A0A067QRL5"/>
<sequence length="167" mass="18821">MWSSFRTINNRMIRCVFSFIFAIVALTVSGDPPPIKTDIIKNIIICKNEHNATRGDYDAIRKSNVPETLEGKCFMACIFEKSHITRGGKYSTDSFVKGVVELYKDESQKRRKAIEMVNDCGTRLADEWTSGADKCAYSAKVMECLASYAPRVPVIKDFLEYQQIAAA</sequence>
<dbReference type="GO" id="GO:0005549">
    <property type="term" value="F:odorant binding"/>
    <property type="evidence" value="ECO:0007669"/>
    <property type="project" value="InterPro"/>
</dbReference>
<evidence type="ECO:0000313" key="3">
    <source>
        <dbReference type="Proteomes" id="UP000027135"/>
    </source>
</evidence>
<dbReference type="Pfam" id="PF01395">
    <property type="entry name" value="PBP_GOBP"/>
    <property type="match status" value="1"/>
</dbReference>
<accession>A0A067QRL5</accession>
<organism evidence="2 3">
    <name type="scientific">Zootermopsis nevadensis</name>
    <name type="common">Dampwood termite</name>
    <dbReference type="NCBI Taxonomy" id="136037"/>
    <lineage>
        <taxon>Eukaryota</taxon>
        <taxon>Metazoa</taxon>
        <taxon>Ecdysozoa</taxon>
        <taxon>Arthropoda</taxon>
        <taxon>Hexapoda</taxon>
        <taxon>Insecta</taxon>
        <taxon>Pterygota</taxon>
        <taxon>Neoptera</taxon>
        <taxon>Polyneoptera</taxon>
        <taxon>Dictyoptera</taxon>
        <taxon>Blattodea</taxon>
        <taxon>Blattoidea</taxon>
        <taxon>Termitoidae</taxon>
        <taxon>Termopsidae</taxon>
        <taxon>Zootermopsis</taxon>
    </lineage>
</organism>
<dbReference type="InParanoid" id="A0A067QRL5"/>
<dbReference type="OMA" id="FEKSHIT"/>
<dbReference type="InterPro" id="IPR036728">
    <property type="entry name" value="PBP_GOBP_sf"/>
</dbReference>
<reference evidence="2 3" key="1">
    <citation type="journal article" date="2014" name="Nat. Commun.">
        <title>Molecular traces of alternative social organization in a termite genome.</title>
        <authorList>
            <person name="Terrapon N."/>
            <person name="Li C."/>
            <person name="Robertson H.M."/>
            <person name="Ji L."/>
            <person name="Meng X."/>
            <person name="Booth W."/>
            <person name="Chen Z."/>
            <person name="Childers C.P."/>
            <person name="Glastad K.M."/>
            <person name="Gokhale K."/>
            <person name="Gowin J."/>
            <person name="Gronenberg W."/>
            <person name="Hermansen R.A."/>
            <person name="Hu H."/>
            <person name="Hunt B.G."/>
            <person name="Huylmans A.K."/>
            <person name="Khalil S.M."/>
            <person name="Mitchell R.D."/>
            <person name="Munoz-Torres M.C."/>
            <person name="Mustard J.A."/>
            <person name="Pan H."/>
            <person name="Reese J.T."/>
            <person name="Scharf M.E."/>
            <person name="Sun F."/>
            <person name="Vogel H."/>
            <person name="Xiao J."/>
            <person name="Yang W."/>
            <person name="Yang Z."/>
            <person name="Yang Z."/>
            <person name="Zhou J."/>
            <person name="Zhu J."/>
            <person name="Brent C.S."/>
            <person name="Elsik C.G."/>
            <person name="Goodisman M.A."/>
            <person name="Liberles D.A."/>
            <person name="Roe R.M."/>
            <person name="Vargo E.L."/>
            <person name="Vilcinskas A."/>
            <person name="Wang J."/>
            <person name="Bornberg-Bauer E."/>
            <person name="Korb J."/>
            <person name="Zhang G."/>
            <person name="Liebig J."/>
        </authorList>
    </citation>
    <scope>NUCLEOTIDE SEQUENCE [LARGE SCALE GENOMIC DNA]</scope>
    <source>
        <tissue evidence="2">Whole organism</tissue>
    </source>
</reference>
<feature type="chain" id="PRO_5001648163" evidence="1">
    <location>
        <begin position="31"/>
        <end position="167"/>
    </location>
</feature>
<gene>
    <name evidence="2" type="ORF">L798_14856</name>
</gene>
<feature type="signal peptide" evidence="1">
    <location>
        <begin position="1"/>
        <end position="30"/>
    </location>
</feature>
<evidence type="ECO:0000313" key="2">
    <source>
        <dbReference type="EMBL" id="KDR11353.1"/>
    </source>
</evidence>
<evidence type="ECO:0000256" key="1">
    <source>
        <dbReference type="SAM" id="SignalP"/>
    </source>
</evidence>
<dbReference type="CDD" id="cd23992">
    <property type="entry name" value="PBP_GOBP"/>
    <property type="match status" value="1"/>
</dbReference>
<dbReference type="InterPro" id="IPR006170">
    <property type="entry name" value="PBP/GOBP"/>
</dbReference>